<dbReference type="Gene3D" id="3.50.50.60">
    <property type="entry name" value="FAD/NAD(P)-binding domain"/>
    <property type="match status" value="2"/>
</dbReference>
<dbReference type="PROSITE" id="PS00065">
    <property type="entry name" value="D_2_HYDROXYACID_DH_1"/>
    <property type="match status" value="1"/>
</dbReference>
<dbReference type="RefSeq" id="WP_038072292.1">
    <property type="nucleotide sequence ID" value="NZ_AUND01000001.1"/>
</dbReference>
<feature type="domain" description="FAD/NAD(P)-binding" evidence="6">
    <location>
        <begin position="6"/>
        <end position="319"/>
    </location>
</feature>
<dbReference type="GO" id="GO:0050660">
    <property type="term" value="F:flavin adenine dinucleotide binding"/>
    <property type="evidence" value="ECO:0007669"/>
    <property type="project" value="TreeGrafter"/>
</dbReference>
<dbReference type="PANTHER" id="PTHR43014">
    <property type="entry name" value="MERCURIC REDUCTASE"/>
    <property type="match status" value="1"/>
</dbReference>
<organism evidence="7 8">
    <name type="scientific">Thioclava pacifica DSM 10166</name>
    <dbReference type="NCBI Taxonomy" id="1353537"/>
    <lineage>
        <taxon>Bacteria</taxon>
        <taxon>Pseudomonadati</taxon>
        <taxon>Pseudomonadota</taxon>
        <taxon>Alphaproteobacteria</taxon>
        <taxon>Rhodobacterales</taxon>
        <taxon>Paracoccaceae</taxon>
        <taxon>Thioclava</taxon>
    </lineage>
</organism>
<dbReference type="eggNOG" id="COG1249">
    <property type="taxonomic scope" value="Bacteria"/>
</dbReference>
<evidence type="ECO:0000313" key="7">
    <source>
        <dbReference type="EMBL" id="KEO56067.1"/>
    </source>
</evidence>
<dbReference type="Pfam" id="PF07992">
    <property type="entry name" value="Pyr_redox_2"/>
    <property type="match status" value="1"/>
</dbReference>
<dbReference type="NCBIfam" id="NF004939">
    <property type="entry name" value="PRK06292.1-1"/>
    <property type="match status" value="1"/>
</dbReference>
<evidence type="ECO:0000259" key="6">
    <source>
        <dbReference type="Pfam" id="PF07992"/>
    </source>
</evidence>
<name>A0A074K3D7_9RHOB</name>
<evidence type="ECO:0000256" key="3">
    <source>
        <dbReference type="ARBA" id="ARBA00022827"/>
    </source>
</evidence>
<dbReference type="SUPFAM" id="SSF51905">
    <property type="entry name" value="FAD/NAD(P)-binding domain"/>
    <property type="match status" value="1"/>
</dbReference>
<keyword evidence="3" id="KW-0274">FAD</keyword>
<dbReference type="Gene3D" id="3.30.390.30">
    <property type="match status" value="1"/>
</dbReference>
<sequence length="473" mass="50048">MSQHKRVIIIGSGSAGISALREVRRETEDFLIVNAGDWGTTCAARGCMPSKVLIEAANAYHRRHDFEAFGIGGADGLSIDIPALMERVRRMRDGFTRSPRSIPDNLGEKAISARAKLLGPNRVEIEGHGEVTADAIIIATGSSPVLPKPWEAFGNRILTTDTIFELPDLPKRIAVIGMGAIGVELAQAMARCGIEVHGFDALETVAGMTDPEVGAVLRERIASELPLHLGAGAEISEGDSCLIVKGGDGVSFEADAVLAAMGRKPNIAGLGLESLGVPLSDRGMPEVDPCTMRIGDLPVFMTGDANGIRPILHEAADEGHIAGRNALAASDTAYCRRTPLAIAFSAPNAVRVGKTFKELEGQDILIGAADFSKQPRARMAETAHGMIRIYAEAGSGKLLGTEMALPAGEHFAHLFGFAIQAGMDVHDMLAMPFYHPVLEEGLRGALRQIAKELPDPGRSDLADCPATGHPALD</sequence>
<dbReference type="OrthoDB" id="9776382at2"/>
<evidence type="ECO:0008006" key="9">
    <source>
        <dbReference type="Google" id="ProtNLM"/>
    </source>
</evidence>
<dbReference type="PANTHER" id="PTHR43014:SF4">
    <property type="entry name" value="PYRIDINE NUCLEOTIDE-DISULFIDE OXIDOREDUCTASE RCLA-RELATED"/>
    <property type="match status" value="1"/>
</dbReference>
<evidence type="ECO:0000259" key="5">
    <source>
        <dbReference type="Pfam" id="PF02852"/>
    </source>
</evidence>
<evidence type="ECO:0000256" key="4">
    <source>
        <dbReference type="SAM" id="MobiDB-lite"/>
    </source>
</evidence>
<protein>
    <recommendedName>
        <fullName evidence="9">Dihydrolipoyl dehydrogenase</fullName>
    </recommendedName>
</protein>
<evidence type="ECO:0000256" key="2">
    <source>
        <dbReference type="ARBA" id="ARBA00022630"/>
    </source>
</evidence>
<comment type="caution">
    <text evidence="7">The sequence shown here is derived from an EMBL/GenBank/DDBJ whole genome shotgun (WGS) entry which is preliminary data.</text>
</comment>
<dbReference type="InterPro" id="IPR029752">
    <property type="entry name" value="D-isomer_DH_CS1"/>
</dbReference>
<evidence type="ECO:0000256" key="1">
    <source>
        <dbReference type="ARBA" id="ARBA00001974"/>
    </source>
</evidence>
<dbReference type="GO" id="GO:0003955">
    <property type="term" value="F:NAD(P)H dehydrogenase (quinone) activity"/>
    <property type="evidence" value="ECO:0007669"/>
    <property type="project" value="TreeGrafter"/>
</dbReference>
<feature type="domain" description="Pyridine nucleotide-disulphide oxidoreductase dimerisation" evidence="5">
    <location>
        <begin position="342"/>
        <end position="443"/>
    </location>
</feature>
<dbReference type="InterPro" id="IPR036188">
    <property type="entry name" value="FAD/NAD-bd_sf"/>
</dbReference>
<dbReference type="SUPFAM" id="SSF55424">
    <property type="entry name" value="FAD/NAD-linked reductases, dimerisation (C-terminal) domain"/>
    <property type="match status" value="1"/>
</dbReference>
<keyword evidence="8" id="KW-1185">Reference proteome</keyword>
<dbReference type="Pfam" id="PF02852">
    <property type="entry name" value="Pyr_redox_dim"/>
    <property type="match status" value="1"/>
</dbReference>
<dbReference type="InterPro" id="IPR016156">
    <property type="entry name" value="FAD/NAD-linked_Rdtase_dimer_sf"/>
</dbReference>
<dbReference type="InterPro" id="IPR023753">
    <property type="entry name" value="FAD/NAD-binding_dom"/>
</dbReference>
<keyword evidence="2" id="KW-0285">Flavoprotein</keyword>
<gene>
    <name evidence="7" type="ORF">TP2_00675</name>
</gene>
<dbReference type="PRINTS" id="PR00411">
    <property type="entry name" value="PNDRDTASEI"/>
</dbReference>
<reference evidence="7 8" key="1">
    <citation type="submission" date="2013-07" db="EMBL/GenBank/DDBJ databases">
        <title>Thioclava pacifica DSM 10166 Genome Sequencing.</title>
        <authorList>
            <person name="Lai Q."/>
            <person name="Shao Z."/>
        </authorList>
    </citation>
    <scope>NUCLEOTIDE SEQUENCE [LARGE SCALE GENOMIC DNA]</scope>
    <source>
        <strain evidence="7 8">DSM 10166</strain>
    </source>
</reference>
<dbReference type="EMBL" id="AUND01000001">
    <property type="protein sequence ID" value="KEO56067.1"/>
    <property type="molecule type" value="Genomic_DNA"/>
</dbReference>
<proteinExistence type="predicted"/>
<dbReference type="Proteomes" id="UP000027432">
    <property type="component" value="Unassembled WGS sequence"/>
</dbReference>
<accession>A0A074K3D7</accession>
<dbReference type="PRINTS" id="PR00368">
    <property type="entry name" value="FADPNR"/>
</dbReference>
<feature type="region of interest" description="Disordered" evidence="4">
    <location>
        <begin position="454"/>
        <end position="473"/>
    </location>
</feature>
<comment type="cofactor">
    <cofactor evidence="1">
        <name>FAD</name>
        <dbReference type="ChEBI" id="CHEBI:57692"/>
    </cofactor>
</comment>
<dbReference type="GO" id="GO:0016616">
    <property type="term" value="F:oxidoreductase activity, acting on the CH-OH group of donors, NAD or NADP as acceptor"/>
    <property type="evidence" value="ECO:0007669"/>
    <property type="project" value="UniProtKB-ARBA"/>
</dbReference>
<dbReference type="STRING" id="1353537.TP2_00675"/>
<dbReference type="InterPro" id="IPR004099">
    <property type="entry name" value="Pyr_nucl-diS_OxRdtase_dimer"/>
</dbReference>
<dbReference type="AlphaFoldDB" id="A0A074K3D7"/>
<evidence type="ECO:0000313" key="8">
    <source>
        <dbReference type="Proteomes" id="UP000027432"/>
    </source>
</evidence>